<protein>
    <submittedName>
        <fullName evidence="2">Uncharacterized protein</fullName>
    </submittedName>
</protein>
<reference evidence="2 3" key="1">
    <citation type="submission" date="2021-08" db="EMBL/GenBank/DDBJ databases">
        <title>Draft Genome Sequence of Phanerochaete sordida strain YK-624.</title>
        <authorList>
            <person name="Mori T."/>
            <person name="Dohra H."/>
            <person name="Suzuki T."/>
            <person name="Kawagishi H."/>
            <person name="Hirai H."/>
        </authorList>
    </citation>
    <scope>NUCLEOTIDE SEQUENCE [LARGE SCALE GENOMIC DNA]</scope>
    <source>
        <strain evidence="2 3">YK-624</strain>
    </source>
</reference>
<feature type="compositionally biased region" description="Basic and acidic residues" evidence="1">
    <location>
        <begin position="810"/>
        <end position="824"/>
    </location>
</feature>
<comment type="caution">
    <text evidence="2">The sequence shown here is derived from an EMBL/GenBank/DDBJ whole genome shotgun (WGS) entry which is preliminary data.</text>
</comment>
<accession>A0A9P3GJJ3</accession>
<feature type="region of interest" description="Disordered" evidence="1">
    <location>
        <begin position="782"/>
        <end position="824"/>
    </location>
</feature>
<evidence type="ECO:0000313" key="3">
    <source>
        <dbReference type="Proteomes" id="UP000703269"/>
    </source>
</evidence>
<name>A0A9P3GJJ3_9APHY</name>
<feature type="compositionally biased region" description="Basic and acidic residues" evidence="1">
    <location>
        <begin position="122"/>
        <end position="131"/>
    </location>
</feature>
<feature type="compositionally biased region" description="Basic and acidic residues" evidence="1">
    <location>
        <begin position="632"/>
        <end position="645"/>
    </location>
</feature>
<feature type="compositionally biased region" description="Basic and acidic residues" evidence="1">
    <location>
        <begin position="599"/>
        <end position="609"/>
    </location>
</feature>
<feature type="region of interest" description="Disordered" evidence="1">
    <location>
        <begin position="392"/>
        <end position="723"/>
    </location>
</feature>
<feature type="compositionally biased region" description="Basic and acidic residues" evidence="1">
    <location>
        <begin position="546"/>
        <end position="559"/>
    </location>
</feature>
<feature type="compositionally biased region" description="Acidic residues" evidence="1">
    <location>
        <begin position="94"/>
        <end position="103"/>
    </location>
</feature>
<evidence type="ECO:0000256" key="1">
    <source>
        <dbReference type="SAM" id="MobiDB-lite"/>
    </source>
</evidence>
<organism evidence="2 3">
    <name type="scientific">Phanerochaete sordida</name>
    <dbReference type="NCBI Taxonomy" id="48140"/>
    <lineage>
        <taxon>Eukaryota</taxon>
        <taxon>Fungi</taxon>
        <taxon>Dikarya</taxon>
        <taxon>Basidiomycota</taxon>
        <taxon>Agaricomycotina</taxon>
        <taxon>Agaricomycetes</taxon>
        <taxon>Polyporales</taxon>
        <taxon>Phanerochaetaceae</taxon>
        <taxon>Phanerochaete</taxon>
    </lineage>
</organism>
<gene>
    <name evidence="2" type="ORF">PsYK624_121490</name>
</gene>
<feature type="compositionally biased region" description="Acidic residues" evidence="1">
    <location>
        <begin position="460"/>
        <end position="472"/>
    </location>
</feature>
<dbReference type="Proteomes" id="UP000703269">
    <property type="component" value="Unassembled WGS sequence"/>
</dbReference>
<keyword evidence="3" id="KW-1185">Reference proteome</keyword>
<sequence length="824" mass="90642">MSKPTTLQKARKPLTRLLTKAKALVNPREPSPTKTRTKRTTRAKAATNSVAPQAGPSTAPRRVTRSVSKAAASQVPDRSDDHPTGPTEQPLDAQLDDITEEADAVPSASYARSTTNIPEPNGTHRETTTQPAGDEKLAICANSHHDSSSAEHGQDATVPGALLTEALPTNEATPGASQALTTEKPMKYTVISDSASAFPYFRNAFYSKGEERDDLWFTLAVAESDGKEAIAMVFHDRSTAPSKFVPWAKDEDADCWRVRDFMHLHLDRDNRMNRIVHDLMAIRSLNDPTLREELPSEDRKHARRRQREWEAEQQRLFSLNEGYLWKQELLDGKRTTEAAANWLRARVERAFPGRKPSVISKRKGAMKFFNATLWKCDMPFWKLYPASQRRHRRVGHRPKTYEELGFPDEPEQPTKAEREEEWARRNDESSDRDATDHREGSELSMVPSTEYETKSSDFYSSDEDEDELDSDAPEAAPILGPSRGTKRARDDFEADAEYFHPQYEDPGAPGTSAHGSRKRARKETSAWVPRTTFLVPKKRSRSAANGERKPASQHDEAQADSRSPSHAPSGGAEPFDVQSWLAGLAPKRTQRAEPAAGPSHEHVAVKTEPVDDALPGFAPWPPAPPRDKGKRRATEVDECWRDEPAAHAPPQPAVKPRKRKRGVDDRAPVPDFAARASPPARPANGTGKGKARAGAPPPYARASAPSPQMPPRGMGGGGAASGRNVALDGFVVEDGPAPWRDMVAAPKRAAVPSANAKGKRRADAEFGADLVPDYVRRAGAKRYANGDQAASGGALPEDPSYGYDVYVGEGTDRAAKRRRREGES</sequence>
<dbReference type="EMBL" id="BPQB01000054">
    <property type="protein sequence ID" value="GJE95956.1"/>
    <property type="molecule type" value="Genomic_DNA"/>
</dbReference>
<proteinExistence type="predicted"/>
<dbReference type="AlphaFoldDB" id="A0A9P3GJJ3"/>
<feature type="compositionally biased region" description="Basic and acidic residues" evidence="1">
    <location>
        <begin position="412"/>
        <end position="441"/>
    </location>
</feature>
<evidence type="ECO:0000313" key="2">
    <source>
        <dbReference type="EMBL" id="GJE95956.1"/>
    </source>
</evidence>
<feature type="region of interest" description="Disordered" evidence="1">
    <location>
        <begin position="1"/>
        <end position="131"/>
    </location>
</feature>